<accession>A0A8S5MR41</accession>
<dbReference type="GO" id="GO:0009307">
    <property type="term" value="P:DNA restriction-modification system"/>
    <property type="evidence" value="ECO:0007669"/>
    <property type="project" value="InterPro"/>
</dbReference>
<dbReference type="Gene3D" id="1.10.1020.10">
    <property type="entry name" value="Adenine-specific Methyltransferase, Domain 2"/>
    <property type="match status" value="1"/>
</dbReference>
<dbReference type="GO" id="GO:0032259">
    <property type="term" value="P:methylation"/>
    <property type="evidence" value="ECO:0007669"/>
    <property type="project" value="UniProtKB-KW"/>
</dbReference>
<sequence length="286" mass="32809">MTKMNLSAPLPFVGQKRMFAKEFIKVLDQFPDDTVFVDLFGGSGLLSHITKRMKPTSTVVYNDFDNYRFRLAHIPHTNKLLADIRTLVGDSVPKHKAIKGKLRECVLKRIEEEEASVGYVDFITLSSSLMFSMKYKLSVEEMSKEVLYNNIRKNGYPESLDYLEGLEIVSCDYKEVYNQYKDVPGVVFLIDPPYLSTDVGTYNMYWRMSDYLDVLKVLEGHSFVYFTSNKSSIIELCEWIGANKTIGNPFEGCTKREFNAHMNYSAGYTDIMLFKKQGIPIDKMAA</sequence>
<comment type="similarity">
    <text evidence="1">Belongs to the N(4)/N(6)-methyltransferase family.</text>
</comment>
<evidence type="ECO:0000256" key="6">
    <source>
        <dbReference type="ARBA" id="ARBA00047942"/>
    </source>
</evidence>
<evidence type="ECO:0000256" key="5">
    <source>
        <dbReference type="ARBA" id="ARBA00022691"/>
    </source>
</evidence>
<evidence type="ECO:0000256" key="3">
    <source>
        <dbReference type="ARBA" id="ARBA00022603"/>
    </source>
</evidence>
<organism evidence="7">
    <name type="scientific">Siphoviridae sp. ctfeV1</name>
    <dbReference type="NCBI Taxonomy" id="2826417"/>
    <lineage>
        <taxon>Viruses</taxon>
        <taxon>Duplodnaviria</taxon>
        <taxon>Heunggongvirae</taxon>
        <taxon>Uroviricota</taxon>
        <taxon>Caudoviricetes</taxon>
    </lineage>
</organism>
<dbReference type="GO" id="GO:0009007">
    <property type="term" value="F:site-specific DNA-methyltransferase (adenine-specific) activity"/>
    <property type="evidence" value="ECO:0007669"/>
    <property type="project" value="UniProtKB-EC"/>
</dbReference>
<dbReference type="Gene3D" id="3.40.50.150">
    <property type="entry name" value="Vaccinia Virus protein VP39"/>
    <property type="match status" value="1"/>
</dbReference>
<evidence type="ECO:0000256" key="1">
    <source>
        <dbReference type="ARBA" id="ARBA00006594"/>
    </source>
</evidence>
<dbReference type="Pfam" id="PF02086">
    <property type="entry name" value="MethyltransfD12"/>
    <property type="match status" value="1"/>
</dbReference>
<evidence type="ECO:0000256" key="4">
    <source>
        <dbReference type="ARBA" id="ARBA00022679"/>
    </source>
</evidence>
<dbReference type="EC" id="2.1.1.72" evidence="2"/>
<keyword evidence="3 7" id="KW-0489">Methyltransferase</keyword>
<comment type="catalytic activity">
    <reaction evidence="6">
        <text>a 2'-deoxyadenosine in DNA + S-adenosyl-L-methionine = an N(6)-methyl-2'-deoxyadenosine in DNA + S-adenosyl-L-homocysteine + H(+)</text>
        <dbReference type="Rhea" id="RHEA:15197"/>
        <dbReference type="Rhea" id="RHEA-COMP:12418"/>
        <dbReference type="Rhea" id="RHEA-COMP:12419"/>
        <dbReference type="ChEBI" id="CHEBI:15378"/>
        <dbReference type="ChEBI" id="CHEBI:57856"/>
        <dbReference type="ChEBI" id="CHEBI:59789"/>
        <dbReference type="ChEBI" id="CHEBI:90615"/>
        <dbReference type="ChEBI" id="CHEBI:90616"/>
        <dbReference type="EC" id="2.1.1.72"/>
    </reaction>
</comment>
<dbReference type="EMBL" id="BK014966">
    <property type="protein sequence ID" value="DAD84782.1"/>
    <property type="molecule type" value="Genomic_DNA"/>
</dbReference>
<dbReference type="InterPro" id="IPR023095">
    <property type="entry name" value="Ade_MeTrfase_dom_2"/>
</dbReference>
<proteinExistence type="inferred from homology"/>
<evidence type="ECO:0000313" key="7">
    <source>
        <dbReference type="EMBL" id="DAD84782.1"/>
    </source>
</evidence>
<dbReference type="InterPro" id="IPR012327">
    <property type="entry name" value="MeTrfase_D12"/>
</dbReference>
<protein>
    <recommendedName>
        <fullName evidence="2">site-specific DNA-methyltransferase (adenine-specific)</fullName>
        <ecNumber evidence="2">2.1.1.72</ecNumber>
    </recommendedName>
</protein>
<keyword evidence="4" id="KW-0808">Transferase</keyword>
<dbReference type="InterPro" id="IPR029063">
    <property type="entry name" value="SAM-dependent_MTases_sf"/>
</dbReference>
<dbReference type="SUPFAM" id="SSF53335">
    <property type="entry name" value="S-adenosyl-L-methionine-dependent methyltransferases"/>
    <property type="match status" value="1"/>
</dbReference>
<keyword evidence="5" id="KW-0949">S-adenosyl-L-methionine</keyword>
<name>A0A8S5MR41_9CAUD</name>
<evidence type="ECO:0000256" key="2">
    <source>
        <dbReference type="ARBA" id="ARBA00011900"/>
    </source>
</evidence>
<reference evidence="7" key="1">
    <citation type="journal article" date="2021" name="Proc. Natl. Acad. Sci. U.S.A.">
        <title>A Catalog of Tens of Thousands of Viruses from Human Metagenomes Reveals Hidden Associations with Chronic Diseases.</title>
        <authorList>
            <person name="Tisza M.J."/>
            <person name="Buck C.B."/>
        </authorList>
    </citation>
    <scope>NUCLEOTIDE SEQUENCE</scope>
    <source>
        <strain evidence="7">CtfeV1</strain>
    </source>
</reference>